<evidence type="ECO:0000256" key="1">
    <source>
        <dbReference type="ARBA" id="ARBA00001974"/>
    </source>
</evidence>
<evidence type="ECO:0000313" key="9">
    <source>
        <dbReference type="Proteomes" id="UP000015104"/>
    </source>
</evidence>
<dbReference type="CDD" id="cd00537">
    <property type="entry name" value="MTHFR"/>
    <property type="match status" value="1"/>
</dbReference>
<dbReference type="InterPro" id="IPR029041">
    <property type="entry name" value="FAD-linked_oxidoreductase-like"/>
</dbReference>
<evidence type="ECO:0000256" key="2">
    <source>
        <dbReference type="ARBA" id="ARBA00004777"/>
    </source>
</evidence>
<evidence type="ECO:0000256" key="7">
    <source>
        <dbReference type="RuleBase" id="RU004254"/>
    </source>
</evidence>
<evidence type="ECO:0000256" key="4">
    <source>
        <dbReference type="ARBA" id="ARBA00022630"/>
    </source>
</evidence>
<name>T1K409_TETUR</name>
<dbReference type="UniPathway" id="UPA00193"/>
<dbReference type="STRING" id="32264.T1K409"/>
<dbReference type="HOGENOM" id="CLU_025841_0_2_1"/>
<dbReference type="GO" id="GO:0009086">
    <property type="term" value="P:methionine biosynthetic process"/>
    <property type="evidence" value="ECO:0007669"/>
    <property type="project" value="TreeGrafter"/>
</dbReference>
<evidence type="ECO:0000313" key="8">
    <source>
        <dbReference type="EnsemblMetazoa" id="tetur05g00930.1"/>
    </source>
</evidence>
<dbReference type="OrthoDB" id="16284at2759"/>
<evidence type="ECO:0000256" key="5">
    <source>
        <dbReference type="ARBA" id="ARBA00022827"/>
    </source>
</evidence>
<dbReference type="SUPFAM" id="SSF51730">
    <property type="entry name" value="FAD-linked oxidoreductase"/>
    <property type="match status" value="1"/>
</dbReference>
<dbReference type="GO" id="GO:0035999">
    <property type="term" value="P:tetrahydrofolate interconversion"/>
    <property type="evidence" value="ECO:0007669"/>
    <property type="project" value="UniProtKB-UniPathway"/>
</dbReference>
<evidence type="ECO:0000256" key="3">
    <source>
        <dbReference type="ARBA" id="ARBA00006743"/>
    </source>
</evidence>
<keyword evidence="5" id="KW-0274">FAD</keyword>
<proteinExistence type="inferred from homology"/>
<dbReference type="PANTHER" id="PTHR45754">
    <property type="entry name" value="METHYLENETETRAHYDROFOLATE REDUCTASE"/>
    <property type="match status" value="1"/>
</dbReference>
<dbReference type="PANTHER" id="PTHR45754:SF3">
    <property type="entry name" value="METHYLENETETRAHYDROFOLATE REDUCTASE (NADPH)"/>
    <property type="match status" value="1"/>
</dbReference>
<dbReference type="eggNOG" id="KOG0564">
    <property type="taxonomic scope" value="Eukaryota"/>
</dbReference>
<accession>T1K409</accession>
<keyword evidence="9" id="KW-1185">Reference proteome</keyword>
<dbReference type="Proteomes" id="UP000015104">
    <property type="component" value="Unassembled WGS sequence"/>
</dbReference>
<reference evidence="9" key="1">
    <citation type="submission" date="2011-08" db="EMBL/GenBank/DDBJ databases">
        <authorList>
            <person name="Rombauts S."/>
        </authorList>
    </citation>
    <scope>NUCLEOTIDE SEQUENCE</scope>
    <source>
        <strain evidence="9">London</strain>
    </source>
</reference>
<dbReference type="EMBL" id="CAEY01001563">
    <property type="status" value="NOT_ANNOTATED_CDS"/>
    <property type="molecule type" value="Genomic_DNA"/>
</dbReference>
<keyword evidence="4" id="KW-0285">Flavoprotein</keyword>
<dbReference type="GO" id="GO:0071949">
    <property type="term" value="F:FAD binding"/>
    <property type="evidence" value="ECO:0007669"/>
    <property type="project" value="TreeGrafter"/>
</dbReference>
<comment type="cofactor">
    <cofactor evidence="1">
        <name>FAD</name>
        <dbReference type="ChEBI" id="CHEBI:57692"/>
    </cofactor>
</comment>
<dbReference type="EnsemblMetazoa" id="tetur05g00930.1">
    <property type="protein sequence ID" value="tetur05g00930.1"/>
    <property type="gene ID" value="tetur05g00930"/>
</dbReference>
<dbReference type="Gene3D" id="3.20.20.220">
    <property type="match status" value="1"/>
</dbReference>
<dbReference type="KEGG" id="tut:107360465"/>
<dbReference type="GO" id="GO:0005829">
    <property type="term" value="C:cytosol"/>
    <property type="evidence" value="ECO:0007669"/>
    <property type="project" value="TreeGrafter"/>
</dbReference>
<dbReference type="AlphaFoldDB" id="T1K409"/>
<evidence type="ECO:0000256" key="6">
    <source>
        <dbReference type="ARBA" id="ARBA00023002"/>
    </source>
</evidence>
<dbReference type="GO" id="GO:0004489">
    <property type="term" value="F:methylenetetrahydrofolate reductase [NAD(P)H] activity"/>
    <property type="evidence" value="ECO:0007669"/>
    <property type="project" value="InterPro"/>
</dbReference>
<sequence length="374" mass="42311">MILHLTRRLIGLNIHILLTQQVWFHKLANMSTSPSLVTNFSQQLQSFKLPFYSIEIFPPSTESGLNNLKNFLSDIRKYRPLFCAITSKSTSRTSENETGSRFELARMIIKNYGFDILLHLTCSDMMDSNQGRKILSEAKKSGIKYIFALQGDNFKPAEPREFNHAIDIVKFIRKEFSNDFIIAVAGYPDGHPSSPSFKQDIAHLKAKVDAGADIVISQFFFNVDTFAKFVRCCRSADIKAPILPGIFTFSSYKSFTRMINTTKVPVSNELLMKIESKSQADQQIKQFAIKTSTQLCLNLVNQGLCPGLHFFSLNQDASLHVIEMVEPMIPRTTINQQLLRLSAQLEECVLQSETVIQKNASPIIVQEETPKIIC</sequence>
<dbReference type="Pfam" id="PF02219">
    <property type="entry name" value="MTHFR"/>
    <property type="match status" value="1"/>
</dbReference>
<comment type="similarity">
    <text evidence="3">Belongs to the methylenetetrahydrofolate reductase family.</text>
</comment>
<organism evidence="8 9">
    <name type="scientific">Tetranychus urticae</name>
    <name type="common">Two-spotted spider mite</name>
    <dbReference type="NCBI Taxonomy" id="32264"/>
    <lineage>
        <taxon>Eukaryota</taxon>
        <taxon>Metazoa</taxon>
        <taxon>Ecdysozoa</taxon>
        <taxon>Arthropoda</taxon>
        <taxon>Chelicerata</taxon>
        <taxon>Arachnida</taxon>
        <taxon>Acari</taxon>
        <taxon>Acariformes</taxon>
        <taxon>Trombidiformes</taxon>
        <taxon>Prostigmata</taxon>
        <taxon>Eleutherengona</taxon>
        <taxon>Raphignathae</taxon>
        <taxon>Tetranychoidea</taxon>
        <taxon>Tetranychidae</taxon>
        <taxon>Tetranychus</taxon>
    </lineage>
</organism>
<dbReference type="OMA" id="EMHPQAR"/>
<gene>
    <name evidence="8" type="primary">107360465</name>
</gene>
<comment type="pathway">
    <text evidence="2 7">One-carbon metabolism; tetrahydrofolate interconversion.</text>
</comment>
<dbReference type="InterPro" id="IPR003171">
    <property type="entry name" value="Mehydrof_redctse-like"/>
</dbReference>
<protein>
    <submittedName>
        <fullName evidence="8">Uncharacterized protein</fullName>
    </submittedName>
</protein>
<keyword evidence="6" id="KW-0560">Oxidoreductase</keyword>
<reference evidence="8" key="2">
    <citation type="submission" date="2015-06" db="UniProtKB">
        <authorList>
            <consortium name="EnsemblMetazoa"/>
        </authorList>
    </citation>
    <scope>IDENTIFICATION</scope>
</reference>